<protein>
    <submittedName>
        <fullName evidence="4 5">Uncharacterized protein</fullName>
    </submittedName>
</protein>
<dbReference type="SMART" id="SM00612">
    <property type="entry name" value="Kelch"/>
    <property type="match status" value="4"/>
</dbReference>
<dbReference type="Gene3D" id="2.120.10.80">
    <property type="entry name" value="Kelch-type beta propeller"/>
    <property type="match status" value="2"/>
</dbReference>
<feature type="region of interest" description="Disordered" evidence="3">
    <location>
        <begin position="266"/>
        <end position="285"/>
    </location>
</feature>
<proteinExistence type="predicted"/>
<evidence type="ECO:0000256" key="3">
    <source>
        <dbReference type="SAM" id="MobiDB-lite"/>
    </source>
</evidence>
<evidence type="ECO:0000313" key="6">
    <source>
        <dbReference type="Proteomes" id="UP000011087"/>
    </source>
</evidence>
<dbReference type="InterPro" id="IPR006652">
    <property type="entry name" value="Kelch_1"/>
</dbReference>
<dbReference type="SUPFAM" id="SSF50965">
    <property type="entry name" value="Galactose oxidase, central domain"/>
    <property type="match status" value="1"/>
</dbReference>
<dbReference type="RefSeq" id="XP_005822995.1">
    <property type="nucleotide sequence ID" value="XM_005822938.1"/>
</dbReference>
<keyword evidence="2" id="KW-0677">Repeat</keyword>
<evidence type="ECO:0000313" key="4">
    <source>
        <dbReference type="EMBL" id="EKX36015.1"/>
    </source>
</evidence>
<dbReference type="eggNOG" id="KOG4441">
    <property type="taxonomic scope" value="Eukaryota"/>
</dbReference>
<keyword evidence="1" id="KW-0880">Kelch repeat</keyword>
<gene>
    <name evidence="4" type="ORF">GUITHDRAFT_117802</name>
</gene>
<organism evidence="4">
    <name type="scientific">Guillardia theta (strain CCMP2712)</name>
    <name type="common">Cryptophyte</name>
    <dbReference type="NCBI Taxonomy" id="905079"/>
    <lineage>
        <taxon>Eukaryota</taxon>
        <taxon>Cryptophyceae</taxon>
        <taxon>Pyrenomonadales</taxon>
        <taxon>Geminigeraceae</taxon>
        <taxon>Guillardia</taxon>
    </lineage>
</organism>
<dbReference type="HOGENOM" id="CLU_720490_0_0_1"/>
<name>L1IJM4_GUITC</name>
<dbReference type="OMA" id="WRNASEQ"/>
<dbReference type="EMBL" id="JH993080">
    <property type="protein sequence ID" value="EKX36015.1"/>
    <property type="molecule type" value="Genomic_DNA"/>
</dbReference>
<dbReference type="STRING" id="905079.L1IJM4"/>
<evidence type="ECO:0000256" key="1">
    <source>
        <dbReference type="ARBA" id="ARBA00022441"/>
    </source>
</evidence>
<dbReference type="PANTHER" id="PTHR45632">
    <property type="entry name" value="LD33804P"/>
    <property type="match status" value="1"/>
</dbReference>
<dbReference type="PaxDb" id="55529-EKX36015"/>
<reference evidence="4 6" key="1">
    <citation type="journal article" date="2012" name="Nature">
        <title>Algal genomes reveal evolutionary mosaicism and the fate of nucleomorphs.</title>
        <authorList>
            <consortium name="DOE Joint Genome Institute"/>
            <person name="Curtis B.A."/>
            <person name="Tanifuji G."/>
            <person name="Burki F."/>
            <person name="Gruber A."/>
            <person name="Irimia M."/>
            <person name="Maruyama S."/>
            <person name="Arias M.C."/>
            <person name="Ball S.G."/>
            <person name="Gile G.H."/>
            <person name="Hirakawa Y."/>
            <person name="Hopkins J.F."/>
            <person name="Kuo A."/>
            <person name="Rensing S.A."/>
            <person name="Schmutz J."/>
            <person name="Symeonidi A."/>
            <person name="Elias M."/>
            <person name="Eveleigh R.J."/>
            <person name="Herman E.K."/>
            <person name="Klute M.J."/>
            <person name="Nakayama T."/>
            <person name="Obornik M."/>
            <person name="Reyes-Prieto A."/>
            <person name="Armbrust E.V."/>
            <person name="Aves S.J."/>
            <person name="Beiko R.G."/>
            <person name="Coutinho P."/>
            <person name="Dacks J.B."/>
            <person name="Durnford D.G."/>
            <person name="Fast N.M."/>
            <person name="Green B.R."/>
            <person name="Grisdale C.J."/>
            <person name="Hempel F."/>
            <person name="Henrissat B."/>
            <person name="Hoppner M.P."/>
            <person name="Ishida K."/>
            <person name="Kim E."/>
            <person name="Koreny L."/>
            <person name="Kroth P.G."/>
            <person name="Liu Y."/>
            <person name="Malik S.B."/>
            <person name="Maier U.G."/>
            <person name="McRose D."/>
            <person name="Mock T."/>
            <person name="Neilson J.A."/>
            <person name="Onodera N.T."/>
            <person name="Poole A.M."/>
            <person name="Pritham E.J."/>
            <person name="Richards T.A."/>
            <person name="Rocap G."/>
            <person name="Roy S.W."/>
            <person name="Sarai C."/>
            <person name="Schaack S."/>
            <person name="Shirato S."/>
            <person name="Slamovits C.H."/>
            <person name="Spencer D.F."/>
            <person name="Suzuki S."/>
            <person name="Worden A.Z."/>
            <person name="Zauner S."/>
            <person name="Barry K."/>
            <person name="Bell C."/>
            <person name="Bharti A.K."/>
            <person name="Crow J.A."/>
            <person name="Grimwood J."/>
            <person name="Kramer R."/>
            <person name="Lindquist E."/>
            <person name="Lucas S."/>
            <person name="Salamov A."/>
            <person name="McFadden G.I."/>
            <person name="Lane C.E."/>
            <person name="Keeling P.J."/>
            <person name="Gray M.W."/>
            <person name="Grigoriev I.V."/>
            <person name="Archibald J.M."/>
        </authorList>
    </citation>
    <scope>NUCLEOTIDE SEQUENCE</scope>
    <source>
        <strain evidence="4 6">CCMP2712</strain>
    </source>
</reference>
<evidence type="ECO:0000313" key="5">
    <source>
        <dbReference type="EnsemblProtists" id="EKX36015"/>
    </source>
</evidence>
<dbReference type="InterPro" id="IPR011043">
    <property type="entry name" value="Gal_Oxase/kelch_b-propeller"/>
</dbReference>
<dbReference type="Pfam" id="PF01344">
    <property type="entry name" value="Kelch_1"/>
    <property type="match status" value="2"/>
</dbReference>
<dbReference type="InterPro" id="IPR015915">
    <property type="entry name" value="Kelch-typ_b-propeller"/>
</dbReference>
<dbReference type="PANTHER" id="PTHR45632:SF3">
    <property type="entry name" value="KELCH-LIKE PROTEIN 32"/>
    <property type="match status" value="1"/>
</dbReference>
<sequence>MKMHKRFLELQGALGVFEKETRNAEDYSPAKQQIIKERIHNLEVELMQETDKYLYAVGGVRSRRPMDKTLGRVESMEIEKHVKEERTIIPRAVHTSMPGWTMDEEPLSWARVSAGLAVAHYRTYVVGGYDVIRNRTSHIVESMDPFGVCWRREADLPGCWMNVACGTLEDRLYAAGGRNFENASVSSDMSSYDYESNSWRPETSLPSPRWGGAMIAHDGRLYYMGGSDGEEVHSNMWSWNSRCEMTAVVLSDGILVVGGHEDSSIGREGSCGKVRREEENPSPPTVHKSVEYFDFRTRKWRSERPLREERYAHGAAALGARVFVVGGSNSLGQWQKSVLSLSLGDKYWREEPSMVRERKGLVAHVMHRPTQLRGIPGPTSTESE</sequence>
<evidence type="ECO:0000256" key="2">
    <source>
        <dbReference type="ARBA" id="ARBA00022737"/>
    </source>
</evidence>
<dbReference type="OrthoDB" id="45365at2759"/>
<keyword evidence="6" id="KW-1185">Reference proteome</keyword>
<dbReference type="Proteomes" id="UP000011087">
    <property type="component" value="Unassembled WGS sequence"/>
</dbReference>
<accession>L1IJM4</accession>
<dbReference type="KEGG" id="gtt:GUITHDRAFT_117802"/>
<dbReference type="AlphaFoldDB" id="L1IJM4"/>
<reference evidence="6" key="2">
    <citation type="submission" date="2012-11" db="EMBL/GenBank/DDBJ databases">
        <authorList>
            <person name="Kuo A."/>
            <person name="Curtis B.A."/>
            <person name="Tanifuji G."/>
            <person name="Burki F."/>
            <person name="Gruber A."/>
            <person name="Irimia M."/>
            <person name="Maruyama S."/>
            <person name="Arias M.C."/>
            <person name="Ball S.G."/>
            <person name="Gile G.H."/>
            <person name="Hirakawa Y."/>
            <person name="Hopkins J.F."/>
            <person name="Rensing S.A."/>
            <person name="Schmutz J."/>
            <person name="Symeonidi A."/>
            <person name="Elias M."/>
            <person name="Eveleigh R.J."/>
            <person name="Herman E.K."/>
            <person name="Klute M.J."/>
            <person name="Nakayama T."/>
            <person name="Obornik M."/>
            <person name="Reyes-Prieto A."/>
            <person name="Armbrust E.V."/>
            <person name="Aves S.J."/>
            <person name="Beiko R.G."/>
            <person name="Coutinho P."/>
            <person name="Dacks J.B."/>
            <person name="Durnford D.G."/>
            <person name="Fast N.M."/>
            <person name="Green B.R."/>
            <person name="Grisdale C."/>
            <person name="Hempe F."/>
            <person name="Henrissat B."/>
            <person name="Hoppner M.P."/>
            <person name="Ishida K.-I."/>
            <person name="Kim E."/>
            <person name="Koreny L."/>
            <person name="Kroth P.G."/>
            <person name="Liu Y."/>
            <person name="Malik S.-B."/>
            <person name="Maier U.G."/>
            <person name="McRose D."/>
            <person name="Mock T."/>
            <person name="Neilson J.A."/>
            <person name="Onodera N.T."/>
            <person name="Poole A.M."/>
            <person name="Pritham E.J."/>
            <person name="Richards T.A."/>
            <person name="Rocap G."/>
            <person name="Roy S.W."/>
            <person name="Sarai C."/>
            <person name="Schaack S."/>
            <person name="Shirato S."/>
            <person name="Slamovits C.H."/>
            <person name="Spencer D.F."/>
            <person name="Suzuki S."/>
            <person name="Worden A.Z."/>
            <person name="Zauner S."/>
            <person name="Barry K."/>
            <person name="Bell C."/>
            <person name="Bharti A.K."/>
            <person name="Crow J.A."/>
            <person name="Grimwood J."/>
            <person name="Kramer R."/>
            <person name="Lindquist E."/>
            <person name="Lucas S."/>
            <person name="Salamov A."/>
            <person name="McFadden G.I."/>
            <person name="Lane C.E."/>
            <person name="Keeling P.J."/>
            <person name="Gray M.W."/>
            <person name="Grigoriev I.V."/>
            <person name="Archibald J.M."/>
        </authorList>
    </citation>
    <scope>NUCLEOTIDE SEQUENCE</scope>
    <source>
        <strain evidence="6">CCMP2712</strain>
    </source>
</reference>
<reference evidence="5" key="3">
    <citation type="submission" date="2016-03" db="UniProtKB">
        <authorList>
            <consortium name="EnsemblProtists"/>
        </authorList>
    </citation>
    <scope>IDENTIFICATION</scope>
</reference>
<dbReference type="EnsemblProtists" id="EKX36015">
    <property type="protein sequence ID" value="EKX36015"/>
    <property type="gene ID" value="GUITHDRAFT_117802"/>
</dbReference>
<dbReference type="GeneID" id="17292790"/>